<evidence type="ECO:0000256" key="13">
    <source>
        <dbReference type="ARBA" id="ARBA00023305"/>
    </source>
</evidence>
<organism evidence="17 18">
    <name type="scientific">Daphnia galeata</name>
    <dbReference type="NCBI Taxonomy" id="27404"/>
    <lineage>
        <taxon>Eukaryota</taxon>
        <taxon>Metazoa</taxon>
        <taxon>Ecdysozoa</taxon>
        <taxon>Arthropoda</taxon>
        <taxon>Crustacea</taxon>
        <taxon>Branchiopoda</taxon>
        <taxon>Diplostraca</taxon>
        <taxon>Cladocera</taxon>
        <taxon>Anomopoda</taxon>
        <taxon>Daphniidae</taxon>
        <taxon>Daphnia</taxon>
    </lineage>
</organism>
<evidence type="ECO:0000313" key="18">
    <source>
        <dbReference type="Proteomes" id="UP000789390"/>
    </source>
</evidence>
<dbReference type="FunFam" id="1.20.1070.10:FF:001205">
    <property type="entry name" value="Novel 7 transmembrane receptor (Rhodopsin family)"/>
    <property type="match status" value="1"/>
</dbReference>
<proteinExistence type="inferred from homology"/>
<keyword evidence="9" id="KW-0297">G-protein coupled receptor</keyword>
<dbReference type="InterPro" id="IPR027430">
    <property type="entry name" value="Retinal_BS"/>
</dbReference>
<gene>
    <name evidence="17" type="ORF">DGAL_LOCUS6127</name>
</gene>
<keyword evidence="11" id="KW-0675">Receptor</keyword>
<keyword evidence="8" id="KW-0157">Chromophore</keyword>
<feature type="transmembrane region" description="Helical" evidence="15">
    <location>
        <begin position="135"/>
        <end position="158"/>
    </location>
</feature>
<feature type="transmembrane region" description="Helical" evidence="15">
    <location>
        <begin position="20"/>
        <end position="46"/>
    </location>
</feature>
<evidence type="ECO:0000256" key="5">
    <source>
        <dbReference type="ARBA" id="ARBA00022692"/>
    </source>
</evidence>
<dbReference type="Pfam" id="PF00001">
    <property type="entry name" value="7tm_1"/>
    <property type="match status" value="2"/>
</dbReference>
<keyword evidence="5 15" id="KW-0812">Transmembrane</keyword>
<evidence type="ECO:0000256" key="11">
    <source>
        <dbReference type="ARBA" id="ARBA00023170"/>
    </source>
</evidence>
<evidence type="ECO:0000256" key="15">
    <source>
        <dbReference type="SAM" id="Phobius"/>
    </source>
</evidence>
<dbReference type="PRINTS" id="PR00237">
    <property type="entry name" value="GPCRRHODOPSN"/>
</dbReference>
<dbReference type="Gene3D" id="1.20.1070.10">
    <property type="entry name" value="Rhodopsin 7-helix transmembrane proteins"/>
    <property type="match status" value="1"/>
</dbReference>
<evidence type="ECO:0000256" key="9">
    <source>
        <dbReference type="ARBA" id="ARBA00023040"/>
    </source>
</evidence>
<dbReference type="GO" id="GO:0007601">
    <property type="term" value="P:visual perception"/>
    <property type="evidence" value="ECO:0007669"/>
    <property type="project" value="UniProtKB-KW"/>
</dbReference>
<keyword evidence="3" id="KW-0600">Photoreceptor protein</keyword>
<dbReference type="SUPFAM" id="SSF81321">
    <property type="entry name" value="Family A G protein-coupled receptor-like"/>
    <property type="match status" value="1"/>
</dbReference>
<evidence type="ECO:0000313" key="17">
    <source>
        <dbReference type="EMBL" id="CAH0103553.1"/>
    </source>
</evidence>
<dbReference type="PROSITE" id="PS00238">
    <property type="entry name" value="OPSIN"/>
    <property type="match status" value="1"/>
</dbReference>
<dbReference type="GO" id="GO:0007602">
    <property type="term" value="P:phototransduction"/>
    <property type="evidence" value="ECO:0007669"/>
    <property type="project" value="UniProtKB-KW"/>
</dbReference>
<comment type="caution">
    <text evidence="17">The sequence shown here is derived from an EMBL/GenBank/DDBJ whole genome shotgun (WGS) entry which is preliminary data.</text>
</comment>
<dbReference type="OrthoDB" id="2101615at2759"/>
<dbReference type="InterPro" id="IPR000276">
    <property type="entry name" value="GPCR_Rhodpsn"/>
</dbReference>
<feature type="transmembrane region" description="Helical" evidence="15">
    <location>
        <begin position="307"/>
        <end position="330"/>
    </location>
</feature>
<dbReference type="GO" id="GO:0016020">
    <property type="term" value="C:membrane"/>
    <property type="evidence" value="ECO:0007669"/>
    <property type="project" value="UniProtKB-SubCell"/>
</dbReference>
<feature type="transmembrane region" description="Helical" evidence="15">
    <location>
        <begin position="98"/>
        <end position="123"/>
    </location>
</feature>
<feature type="region of interest" description="Disordered" evidence="14">
    <location>
        <begin position="461"/>
        <end position="481"/>
    </location>
</feature>
<keyword evidence="4" id="KW-0716">Sensory transduction</keyword>
<evidence type="ECO:0000256" key="7">
    <source>
        <dbReference type="ARBA" id="ARBA00022989"/>
    </source>
</evidence>
<feature type="transmembrane region" description="Helical" evidence="15">
    <location>
        <begin position="336"/>
        <end position="358"/>
    </location>
</feature>
<comment type="similarity">
    <text evidence="2">Belongs to the G-protein coupled receptor 1 family.</text>
</comment>
<dbReference type="EMBL" id="CAKKLH010000112">
    <property type="protein sequence ID" value="CAH0103553.1"/>
    <property type="molecule type" value="Genomic_DNA"/>
</dbReference>
<feature type="domain" description="G-protein coupled receptors family 1 profile" evidence="16">
    <location>
        <begin position="38"/>
        <end position="356"/>
    </location>
</feature>
<evidence type="ECO:0000256" key="2">
    <source>
        <dbReference type="ARBA" id="ARBA00010663"/>
    </source>
</evidence>
<keyword evidence="18" id="KW-1185">Reference proteome</keyword>
<evidence type="ECO:0000256" key="14">
    <source>
        <dbReference type="SAM" id="MobiDB-lite"/>
    </source>
</evidence>
<dbReference type="InterPro" id="IPR017452">
    <property type="entry name" value="GPCR_Rhodpsn_7TM"/>
</dbReference>
<keyword evidence="13" id="KW-0844">Vision</keyword>
<sequence>MEENGSTLSTRPVVELSQEVLTVVGIFLTIVAIISTLGNGSFIAVLVRSRGFRRDAHLILLMSMATCDLGISIFGYPFNIISCFSGTWVFGDFFCKMYAFMCFTLAMISANTLVIISVFRYIIICKPQSKHRLTPQVSCICIIGTIFYALIFTMSPLFGWSSYTYEPFGASCSFDWYDQSNSGLSFSICKFYVIPFDDHLQPSKNLPIFRHSTIEYASATIFCYVVHLSVMSVCYHKIYKRVSQLKLDPLTPPLSSDIMNNEEEKSCLARICFDAALNFEFDQSNINHHHRNQRTYKIEIQVLKLNVLMVLTFFVIWSPYAVMSFVSMYHPDLSPFWYIFPTVFAKMSCMMNPLLYGLTNSSLRRELRHLWQDICCRTKTDARDRHCHYRNRRDGKDGEIDRPIYDKEGVYLGKVNQGTCMCSGCVESRREVEVLIRLQTQRSRDSEFNATLIVETASQSGEETHLKNKPKSNIEFTTVED</sequence>
<dbReference type="PANTHER" id="PTHR24240">
    <property type="entry name" value="OPSIN"/>
    <property type="match status" value="1"/>
</dbReference>
<protein>
    <recommendedName>
        <fullName evidence="16">G-protein coupled receptors family 1 profile domain-containing protein</fullName>
    </recommendedName>
</protein>
<dbReference type="Proteomes" id="UP000789390">
    <property type="component" value="Unassembled WGS sequence"/>
</dbReference>
<evidence type="ECO:0000256" key="6">
    <source>
        <dbReference type="ARBA" id="ARBA00022925"/>
    </source>
</evidence>
<dbReference type="PROSITE" id="PS50262">
    <property type="entry name" value="G_PROTEIN_RECEP_F1_2"/>
    <property type="match status" value="1"/>
</dbReference>
<comment type="subcellular location">
    <subcellularLocation>
        <location evidence="1">Membrane</location>
        <topology evidence="1">Multi-pass membrane protein</topology>
    </subcellularLocation>
</comment>
<evidence type="ECO:0000256" key="4">
    <source>
        <dbReference type="ARBA" id="ARBA00022606"/>
    </source>
</evidence>
<keyword evidence="7 15" id="KW-1133">Transmembrane helix</keyword>
<evidence type="ECO:0000256" key="1">
    <source>
        <dbReference type="ARBA" id="ARBA00004141"/>
    </source>
</evidence>
<dbReference type="InterPro" id="IPR050125">
    <property type="entry name" value="GPCR_opsins"/>
</dbReference>
<dbReference type="GO" id="GO:0004930">
    <property type="term" value="F:G protein-coupled receptor activity"/>
    <property type="evidence" value="ECO:0007669"/>
    <property type="project" value="UniProtKB-KW"/>
</dbReference>
<evidence type="ECO:0000256" key="10">
    <source>
        <dbReference type="ARBA" id="ARBA00023136"/>
    </source>
</evidence>
<keyword evidence="12" id="KW-0807">Transducer</keyword>
<name>A0A8J2RV16_9CRUS</name>
<dbReference type="GO" id="GO:0009881">
    <property type="term" value="F:photoreceptor activity"/>
    <property type="evidence" value="ECO:0007669"/>
    <property type="project" value="UniProtKB-KW"/>
</dbReference>
<evidence type="ECO:0000256" key="12">
    <source>
        <dbReference type="ARBA" id="ARBA00023224"/>
    </source>
</evidence>
<keyword evidence="10 15" id="KW-0472">Membrane</keyword>
<reference evidence="17" key="1">
    <citation type="submission" date="2021-11" db="EMBL/GenBank/DDBJ databases">
        <authorList>
            <person name="Schell T."/>
        </authorList>
    </citation>
    <scope>NUCLEOTIDE SEQUENCE</scope>
    <source>
        <strain evidence="17">M5</strain>
    </source>
</reference>
<evidence type="ECO:0000259" key="16">
    <source>
        <dbReference type="PROSITE" id="PS50262"/>
    </source>
</evidence>
<evidence type="ECO:0000256" key="3">
    <source>
        <dbReference type="ARBA" id="ARBA00022543"/>
    </source>
</evidence>
<dbReference type="AlphaFoldDB" id="A0A8J2RV16"/>
<accession>A0A8J2RV16</accession>
<feature type="transmembrane region" description="Helical" evidence="15">
    <location>
        <begin position="216"/>
        <end position="236"/>
    </location>
</feature>
<evidence type="ECO:0000256" key="8">
    <source>
        <dbReference type="ARBA" id="ARBA00022991"/>
    </source>
</evidence>
<keyword evidence="6" id="KW-0681">Retinal protein</keyword>
<feature type="transmembrane region" description="Helical" evidence="15">
    <location>
        <begin position="58"/>
        <end position="78"/>
    </location>
</feature>